<dbReference type="Pfam" id="PF07963">
    <property type="entry name" value="N_methyl"/>
    <property type="match status" value="1"/>
</dbReference>
<evidence type="ECO:0000256" key="1">
    <source>
        <dbReference type="SAM" id="Phobius"/>
    </source>
</evidence>
<feature type="transmembrane region" description="Helical" evidence="1">
    <location>
        <begin position="21"/>
        <end position="42"/>
    </location>
</feature>
<dbReference type="Proteomes" id="UP000446657">
    <property type="component" value="Unassembled WGS sequence"/>
</dbReference>
<accession>A0A844KPC1</accession>
<gene>
    <name evidence="2" type="ORF">GMD30_05865</name>
</gene>
<evidence type="ECO:0008006" key="4">
    <source>
        <dbReference type="Google" id="ProtNLM"/>
    </source>
</evidence>
<protein>
    <recommendedName>
        <fullName evidence="4">Tfp pilus assembly protein PilW</fullName>
    </recommendedName>
</protein>
<keyword evidence="1" id="KW-1133">Transmembrane helix</keyword>
<dbReference type="AlphaFoldDB" id="A0A844KPC1"/>
<dbReference type="InterPro" id="IPR012902">
    <property type="entry name" value="N_methyl_site"/>
</dbReference>
<keyword evidence="1" id="KW-0472">Membrane</keyword>
<comment type="caution">
    <text evidence="2">The sequence shown here is derived from an EMBL/GenBank/DDBJ whole genome shotgun (WGS) entry which is preliminary data.</text>
</comment>
<proteinExistence type="predicted"/>
<dbReference type="EMBL" id="WNAL01000009">
    <property type="protein sequence ID" value="MTR81250.1"/>
    <property type="molecule type" value="Genomic_DNA"/>
</dbReference>
<evidence type="ECO:0000313" key="3">
    <source>
        <dbReference type="Proteomes" id="UP000446657"/>
    </source>
</evidence>
<evidence type="ECO:0000313" key="2">
    <source>
        <dbReference type="EMBL" id="MTR81250.1"/>
    </source>
</evidence>
<organism evidence="2 3">
    <name type="scientific">Roseburia faecis</name>
    <dbReference type="NCBI Taxonomy" id="301302"/>
    <lineage>
        <taxon>Bacteria</taxon>
        <taxon>Bacillati</taxon>
        <taxon>Bacillota</taxon>
        <taxon>Clostridia</taxon>
        <taxon>Lachnospirales</taxon>
        <taxon>Lachnospiraceae</taxon>
        <taxon>Roseburia</taxon>
    </lineage>
</organism>
<reference evidence="2 3" key="1">
    <citation type="journal article" date="2019" name="Nat. Med.">
        <title>A library of human gut bacterial isolates paired with longitudinal multiomics data enables mechanistic microbiome research.</title>
        <authorList>
            <person name="Poyet M."/>
            <person name="Groussin M."/>
            <person name="Gibbons S.M."/>
            <person name="Avila-Pacheco J."/>
            <person name="Jiang X."/>
            <person name="Kearney S.M."/>
            <person name="Perrotta A.R."/>
            <person name="Berdy B."/>
            <person name="Zhao S."/>
            <person name="Lieberman T.D."/>
            <person name="Swanson P.K."/>
            <person name="Smith M."/>
            <person name="Roesemann S."/>
            <person name="Alexander J.E."/>
            <person name="Rich S.A."/>
            <person name="Livny J."/>
            <person name="Vlamakis H."/>
            <person name="Clish C."/>
            <person name="Bullock K."/>
            <person name="Deik A."/>
            <person name="Scott J."/>
            <person name="Pierce K.A."/>
            <person name="Xavier R.J."/>
            <person name="Alm E.J."/>
        </authorList>
    </citation>
    <scope>NUCLEOTIDE SEQUENCE [LARGE SCALE GENOMIC DNA]</scope>
    <source>
        <strain evidence="2 3">BIOML-A1</strain>
    </source>
</reference>
<sequence length="201" mass="21829">MTLERSGSVRKDHSGITFVELIIAIAISTIIFGAAILFLGMAHKNYNHASAQIDLQSESQILMEQIGMWVMEGNRVEKLDPSVSGVEGIVIYKIPGTPSITNPAGAAAPEAASKRVIWISAGGKKLYTKKMAVADPKTDTTVISAATDEVQENLIGEYVTAFTSTVNASTEKASVAVSFDMQYLEQKYTIQNEFKLRNVLR</sequence>
<keyword evidence="1" id="KW-0812">Transmembrane</keyword>
<name>A0A844KPC1_9FIRM</name>